<accession>A0A4Y2IIC0</accession>
<proteinExistence type="predicted"/>
<evidence type="ECO:0000313" key="3">
    <source>
        <dbReference type="EMBL" id="GBM76726.1"/>
    </source>
</evidence>
<name>A0A4Y2IIC0_ARAVE</name>
<dbReference type="Proteomes" id="UP000499080">
    <property type="component" value="Unassembled WGS sequence"/>
</dbReference>
<dbReference type="SUPFAM" id="SSF56219">
    <property type="entry name" value="DNase I-like"/>
    <property type="match status" value="1"/>
</dbReference>
<protein>
    <recommendedName>
        <fullName evidence="2">Endonuclease/exonuclease/phosphatase domain-containing protein</fullName>
    </recommendedName>
</protein>
<keyword evidence="4" id="KW-1185">Reference proteome</keyword>
<feature type="compositionally biased region" description="Polar residues" evidence="1">
    <location>
        <begin position="16"/>
        <end position="41"/>
    </location>
</feature>
<dbReference type="Pfam" id="PF14529">
    <property type="entry name" value="Exo_endo_phos_2"/>
    <property type="match status" value="1"/>
</dbReference>
<gene>
    <name evidence="3" type="ORF">AVEN_10939_1</name>
</gene>
<evidence type="ECO:0000259" key="2">
    <source>
        <dbReference type="Pfam" id="PF14529"/>
    </source>
</evidence>
<feature type="domain" description="Endonuclease/exonuclease/phosphatase" evidence="2">
    <location>
        <begin position="65"/>
        <end position="122"/>
    </location>
</feature>
<evidence type="ECO:0000256" key="1">
    <source>
        <dbReference type="SAM" id="MobiDB-lite"/>
    </source>
</evidence>
<dbReference type="EMBL" id="BGPR01002642">
    <property type="protein sequence ID" value="GBM76726.1"/>
    <property type="molecule type" value="Genomic_DNA"/>
</dbReference>
<feature type="non-terminal residue" evidence="3">
    <location>
        <position position="212"/>
    </location>
</feature>
<dbReference type="GO" id="GO:0003824">
    <property type="term" value="F:catalytic activity"/>
    <property type="evidence" value="ECO:0007669"/>
    <property type="project" value="InterPro"/>
</dbReference>
<feature type="region of interest" description="Disordered" evidence="1">
    <location>
        <begin position="1"/>
        <end position="41"/>
    </location>
</feature>
<dbReference type="Gene3D" id="3.60.10.10">
    <property type="entry name" value="Endonuclease/exonuclease/phosphatase"/>
    <property type="match status" value="1"/>
</dbReference>
<dbReference type="AlphaFoldDB" id="A0A4Y2IIC0"/>
<reference evidence="3 4" key="1">
    <citation type="journal article" date="2019" name="Sci. Rep.">
        <title>Orb-weaving spider Araneus ventricosus genome elucidates the spidroin gene catalogue.</title>
        <authorList>
            <person name="Kono N."/>
            <person name="Nakamura H."/>
            <person name="Ohtoshi R."/>
            <person name="Moran D.A.P."/>
            <person name="Shinohara A."/>
            <person name="Yoshida Y."/>
            <person name="Fujiwara M."/>
            <person name="Mori M."/>
            <person name="Tomita M."/>
            <person name="Arakawa K."/>
        </authorList>
    </citation>
    <scope>NUCLEOTIDE SEQUENCE [LARGE SCALE GENOMIC DNA]</scope>
</reference>
<dbReference type="InterPro" id="IPR005135">
    <property type="entry name" value="Endo/exonuclease/phosphatase"/>
</dbReference>
<dbReference type="OrthoDB" id="6437675at2759"/>
<feature type="region of interest" description="Disordered" evidence="1">
    <location>
        <begin position="184"/>
        <end position="212"/>
    </location>
</feature>
<comment type="caution">
    <text evidence="3">The sequence shown here is derived from an EMBL/GenBank/DDBJ whole genome shotgun (WGS) entry which is preliminary data.</text>
</comment>
<sequence length="212" mass="23950">MGQTLSRWCGVEGVPTQVSSSSSDYGSKLQGPSQNSPRVASKQDINITNLNRTTMSLSSFKLVGKLSDNIAKQDLTSLPHPTPTRYGNYSASFIDLTITKNFLYPYDLSSDPEMSSDHNPIIINFYFNYHTPKPDKITKTIRKNFIYELCNLSTHPITKIHTEDDLDKNVLSLTTEIINSFHNNSKEIDPNTAHTNSKLRDTHTLRNKARRN</sequence>
<evidence type="ECO:0000313" key="4">
    <source>
        <dbReference type="Proteomes" id="UP000499080"/>
    </source>
</evidence>
<dbReference type="InterPro" id="IPR036691">
    <property type="entry name" value="Endo/exonu/phosph_ase_sf"/>
</dbReference>
<organism evidence="3 4">
    <name type="scientific">Araneus ventricosus</name>
    <name type="common">Orbweaver spider</name>
    <name type="synonym">Epeira ventricosa</name>
    <dbReference type="NCBI Taxonomy" id="182803"/>
    <lineage>
        <taxon>Eukaryota</taxon>
        <taxon>Metazoa</taxon>
        <taxon>Ecdysozoa</taxon>
        <taxon>Arthropoda</taxon>
        <taxon>Chelicerata</taxon>
        <taxon>Arachnida</taxon>
        <taxon>Araneae</taxon>
        <taxon>Araneomorphae</taxon>
        <taxon>Entelegynae</taxon>
        <taxon>Araneoidea</taxon>
        <taxon>Araneidae</taxon>
        <taxon>Araneus</taxon>
    </lineage>
</organism>